<accession>A0ABR5SFE0</accession>
<comment type="subcellular location">
    <subcellularLocation>
        <location evidence="5">Cytoplasm</location>
    </subcellularLocation>
</comment>
<dbReference type="CDD" id="cd02022">
    <property type="entry name" value="DPCK"/>
    <property type="match status" value="1"/>
</dbReference>
<keyword evidence="5" id="KW-0963">Cytoplasm</keyword>
<evidence type="ECO:0000256" key="6">
    <source>
        <dbReference type="NCBIfam" id="TIGR00152"/>
    </source>
</evidence>
<dbReference type="NCBIfam" id="TIGR00152">
    <property type="entry name" value="dephospho-CoA kinase"/>
    <property type="match status" value="1"/>
</dbReference>
<keyword evidence="2 5" id="KW-0547">Nucleotide-binding</keyword>
<evidence type="ECO:0000313" key="8">
    <source>
        <dbReference type="Proteomes" id="UP000060487"/>
    </source>
</evidence>
<keyword evidence="4 5" id="KW-0173">Coenzyme A biosynthesis</keyword>
<proteinExistence type="inferred from homology"/>
<gene>
    <name evidence="5" type="primary">coaE</name>
    <name evidence="7" type="ORF">ASN18_1608</name>
</gene>
<evidence type="ECO:0000256" key="2">
    <source>
        <dbReference type="ARBA" id="ARBA00022741"/>
    </source>
</evidence>
<feature type="binding site" evidence="5">
    <location>
        <begin position="10"/>
        <end position="15"/>
    </location>
    <ligand>
        <name>ATP</name>
        <dbReference type="ChEBI" id="CHEBI:30616"/>
    </ligand>
</feature>
<dbReference type="Proteomes" id="UP000060487">
    <property type="component" value="Unassembled WGS sequence"/>
</dbReference>
<comment type="pathway">
    <text evidence="5">Cofactor biosynthesis; coenzyme A biosynthesis; CoA from (R)-pantothenate: step 5/5.</text>
</comment>
<evidence type="ECO:0000256" key="1">
    <source>
        <dbReference type="ARBA" id="ARBA00009018"/>
    </source>
</evidence>
<evidence type="ECO:0000256" key="5">
    <source>
        <dbReference type="HAMAP-Rule" id="MF_00376"/>
    </source>
</evidence>
<dbReference type="InterPro" id="IPR001977">
    <property type="entry name" value="Depp_CoAkinase"/>
</dbReference>
<keyword evidence="5 7" id="KW-0418">Kinase</keyword>
<evidence type="ECO:0000313" key="7">
    <source>
        <dbReference type="EMBL" id="KWT85898.1"/>
    </source>
</evidence>
<organism evidence="7 8">
    <name type="scientific">Candidatus Magnetominusculus xianensis</name>
    <dbReference type="NCBI Taxonomy" id="1748249"/>
    <lineage>
        <taxon>Bacteria</taxon>
        <taxon>Pseudomonadati</taxon>
        <taxon>Nitrospirota</taxon>
        <taxon>Nitrospiria</taxon>
        <taxon>Nitrospirales</taxon>
        <taxon>Nitrospiraceae</taxon>
        <taxon>Candidatus Magnetominusculus</taxon>
    </lineage>
</organism>
<sequence>MLAGLTGSIGSGKTTVLGLFAKLGARTTSADEIVKRLLGEDKIKQQIRATLGSGVFFKDDTLDKQKTAALVFNNPGLRKRLEGIVHPAVMREIKQFANLNTGDISVAEIPLLFEGGFEAEVDVIVTVTAPKGLVFDRLGKKGGLSKDDVIRRLACQIPDEQKTANSDFVVVNSGDIAFAEQQVREIYRLLRHRCNV</sequence>
<dbReference type="Pfam" id="PF01121">
    <property type="entry name" value="CoaE"/>
    <property type="match status" value="1"/>
</dbReference>
<dbReference type="SUPFAM" id="SSF52540">
    <property type="entry name" value="P-loop containing nucleoside triphosphate hydrolases"/>
    <property type="match status" value="1"/>
</dbReference>
<dbReference type="PROSITE" id="PS51219">
    <property type="entry name" value="DPCK"/>
    <property type="match status" value="1"/>
</dbReference>
<dbReference type="PANTHER" id="PTHR10695:SF46">
    <property type="entry name" value="BIFUNCTIONAL COENZYME A SYNTHASE-RELATED"/>
    <property type="match status" value="1"/>
</dbReference>
<dbReference type="HAMAP" id="MF_00376">
    <property type="entry name" value="Dephospho_CoA_kinase"/>
    <property type="match status" value="1"/>
</dbReference>
<dbReference type="EMBL" id="LNQR01000058">
    <property type="protein sequence ID" value="KWT85898.1"/>
    <property type="molecule type" value="Genomic_DNA"/>
</dbReference>
<protein>
    <recommendedName>
        <fullName evidence="5 6">Dephospho-CoA kinase</fullName>
        <ecNumber evidence="5 6">2.7.1.24</ecNumber>
    </recommendedName>
    <alternativeName>
        <fullName evidence="5">Dephosphocoenzyme A kinase</fullName>
    </alternativeName>
</protein>
<reference evidence="7 8" key="1">
    <citation type="submission" date="2015-11" db="EMBL/GenBank/DDBJ databases">
        <authorList>
            <person name="Lin W."/>
        </authorList>
    </citation>
    <scope>NUCLEOTIDE SEQUENCE [LARGE SCALE GENOMIC DNA]</scope>
    <source>
        <strain evidence="7 8">HCH-1</strain>
    </source>
</reference>
<dbReference type="GO" id="GO:0004140">
    <property type="term" value="F:dephospho-CoA kinase activity"/>
    <property type="evidence" value="ECO:0007669"/>
    <property type="project" value="UniProtKB-EC"/>
</dbReference>
<comment type="similarity">
    <text evidence="1 5">Belongs to the CoaE family.</text>
</comment>
<dbReference type="Gene3D" id="3.40.50.300">
    <property type="entry name" value="P-loop containing nucleotide triphosphate hydrolases"/>
    <property type="match status" value="1"/>
</dbReference>
<name>A0ABR5SFE0_9BACT</name>
<dbReference type="PANTHER" id="PTHR10695">
    <property type="entry name" value="DEPHOSPHO-COA KINASE-RELATED"/>
    <property type="match status" value="1"/>
</dbReference>
<dbReference type="InterPro" id="IPR027417">
    <property type="entry name" value="P-loop_NTPase"/>
</dbReference>
<comment type="function">
    <text evidence="5">Catalyzes the phosphorylation of the 3'-hydroxyl group of dephosphocoenzyme A to form coenzyme A.</text>
</comment>
<keyword evidence="5 7" id="KW-0808">Transferase</keyword>
<dbReference type="RefSeq" id="WP_085052228.1">
    <property type="nucleotide sequence ID" value="NZ_LNQR01000058.1"/>
</dbReference>
<keyword evidence="3 5" id="KW-0067">ATP-binding</keyword>
<evidence type="ECO:0000256" key="4">
    <source>
        <dbReference type="ARBA" id="ARBA00022993"/>
    </source>
</evidence>
<dbReference type="EC" id="2.7.1.24" evidence="5 6"/>
<keyword evidence="8" id="KW-1185">Reference proteome</keyword>
<evidence type="ECO:0000256" key="3">
    <source>
        <dbReference type="ARBA" id="ARBA00022840"/>
    </source>
</evidence>
<comment type="caution">
    <text evidence="7">The sequence shown here is derived from an EMBL/GenBank/DDBJ whole genome shotgun (WGS) entry which is preliminary data.</text>
</comment>
<comment type="catalytic activity">
    <reaction evidence="5">
        <text>3'-dephospho-CoA + ATP = ADP + CoA + H(+)</text>
        <dbReference type="Rhea" id="RHEA:18245"/>
        <dbReference type="ChEBI" id="CHEBI:15378"/>
        <dbReference type="ChEBI" id="CHEBI:30616"/>
        <dbReference type="ChEBI" id="CHEBI:57287"/>
        <dbReference type="ChEBI" id="CHEBI:57328"/>
        <dbReference type="ChEBI" id="CHEBI:456216"/>
        <dbReference type="EC" id="2.7.1.24"/>
    </reaction>
</comment>